<dbReference type="PROSITE" id="PS52001">
    <property type="entry name" value="AD"/>
    <property type="match status" value="1"/>
</dbReference>
<dbReference type="PANTHER" id="PTHR13542">
    <property type="entry name" value="LSM12 HOMOLOG"/>
    <property type="match status" value="1"/>
</dbReference>
<feature type="domain" description="AD" evidence="2">
    <location>
        <begin position="105"/>
        <end position="202"/>
    </location>
</feature>
<dbReference type="InterPro" id="IPR019181">
    <property type="entry name" value="LSM12_ABD"/>
</dbReference>
<feature type="compositionally biased region" description="Polar residues" evidence="1">
    <location>
        <begin position="8"/>
        <end position="20"/>
    </location>
</feature>
<keyword evidence="4" id="KW-1185">Reference proteome</keyword>
<dbReference type="EMBL" id="REGN01000224">
    <property type="protein sequence ID" value="RNA43426.1"/>
    <property type="molecule type" value="Genomic_DNA"/>
</dbReference>
<protein>
    <submittedName>
        <fullName evidence="3">LSM12-like protein</fullName>
    </submittedName>
</protein>
<evidence type="ECO:0000256" key="1">
    <source>
        <dbReference type="SAM" id="MobiDB-lite"/>
    </source>
</evidence>
<dbReference type="SMART" id="SM00995">
    <property type="entry name" value="AD"/>
    <property type="match status" value="1"/>
</dbReference>
<dbReference type="AlphaFoldDB" id="A0A3M7T5W5"/>
<dbReference type="InterPro" id="IPR048478">
    <property type="entry name" value="LSM12_LSM"/>
</dbReference>
<sequence length="210" mass="23737">MKERNHSVQKNSSVSYNSNDGNSSDPYNCNNFMAPPIGAQIKCVTCLGNNVQGKVVAYDQQTKMLALRSPIANKPGYFDYTMVNVAWCSNLEVLEEPSESPEPINSLNIQKLERRKKLNIENKLKEINSLGNDVTSLAQHLYFTIYKTLNEVEWEGKNIVVMNSVVITPPYDVENCKSRSGEQNQALDHVKKIVKKFLEDYSPSQQTNSK</sequence>
<name>A0A3M7T5W5_BRAPC</name>
<proteinExistence type="predicted"/>
<evidence type="ECO:0000313" key="4">
    <source>
        <dbReference type="Proteomes" id="UP000276133"/>
    </source>
</evidence>
<reference evidence="3 4" key="1">
    <citation type="journal article" date="2018" name="Sci. Rep.">
        <title>Genomic signatures of local adaptation to the degree of environmental predictability in rotifers.</title>
        <authorList>
            <person name="Franch-Gras L."/>
            <person name="Hahn C."/>
            <person name="Garcia-Roger E.M."/>
            <person name="Carmona M.J."/>
            <person name="Serra M."/>
            <person name="Gomez A."/>
        </authorList>
    </citation>
    <scope>NUCLEOTIDE SEQUENCE [LARGE SCALE GENOMIC DNA]</scope>
    <source>
        <strain evidence="3">HYR1</strain>
    </source>
</reference>
<dbReference type="STRING" id="10195.A0A3M7T5W5"/>
<dbReference type="InterPro" id="IPR039683">
    <property type="entry name" value="Lsm12-like"/>
</dbReference>
<dbReference type="OrthoDB" id="1057137at2759"/>
<comment type="caution">
    <text evidence="3">The sequence shown here is derived from an EMBL/GenBank/DDBJ whole genome shotgun (WGS) entry which is preliminary data.</text>
</comment>
<dbReference type="Pfam" id="PF09793">
    <property type="entry name" value="AD"/>
    <property type="match status" value="1"/>
</dbReference>
<dbReference type="InterPro" id="IPR047574">
    <property type="entry name" value="AD"/>
</dbReference>
<gene>
    <name evidence="3" type="ORF">BpHYR1_039721</name>
</gene>
<evidence type="ECO:0000259" key="2">
    <source>
        <dbReference type="PROSITE" id="PS52001"/>
    </source>
</evidence>
<organism evidence="3 4">
    <name type="scientific">Brachionus plicatilis</name>
    <name type="common">Marine rotifer</name>
    <name type="synonym">Brachionus muelleri</name>
    <dbReference type="NCBI Taxonomy" id="10195"/>
    <lineage>
        <taxon>Eukaryota</taxon>
        <taxon>Metazoa</taxon>
        <taxon>Spiralia</taxon>
        <taxon>Gnathifera</taxon>
        <taxon>Rotifera</taxon>
        <taxon>Eurotatoria</taxon>
        <taxon>Monogononta</taxon>
        <taxon>Pseudotrocha</taxon>
        <taxon>Ploima</taxon>
        <taxon>Brachionidae</taxon>
        <taxon>Brachionus</taxon>
    </lineage>
</organism>
<accession>A0A3M7T5W5</accession>
<evidence type="ECO:0000313" key="3">
    <source>
        <dbReference type="EMBL" id="RNA43426.1"/>
    </source>
</evidence>
<dbReference type="Proteomes" id="UP000276133">
    <property type="component" value="Unassembled WGS sequence"/>
</dbReference>
<feature type="region of interest" description="Disordered" evidence="1">
    <location>
        <begin position="1"/>
        <end position="20"/>
    </location>
</feature>
<dbReference type="Pfam" id="PF21166">
    <property type="entry name" value="LSM12_LSM"/>
    <property type="match status" value="1"/>
</dbReference>